<dbReference type="SUPFAM" id="SSF143842">
    <property type="entry name" value="YwmB-like"/>
    <property type="match status" value="1"/>
</dbReference>
<dbReference type="InterPro" id="IPR036209">
    <property type="entry name" value="YwmB-like_sf"/>
</dbReference>
<keyword evidence="3" id="KW-1185">Reference proteome</keyword>
<dbReference type="Gene3D" id="3.30.360.40">
    <property type="entry name" value="YwmB-like"/>
    <property type="match status" value="1"/>
</dbReference>
<dbReference type="AlphaFoldDB" id="F4LR46"/>
<dbReference type="PATRIC" id="fig|1209989.3.peg.2572"/>
<dbReference type="HOGENOM" id="CLU_087832_0_0_9"/>
<dbReference type="Proteomes" id="UP000010802">
    <property type="component" value="Chromosome"/>
</dbReference>
<organism evidence="2 3">
    <name type="scientific">Tepidanaerobacter acetatoxydans (strain DSM 21804 / JCM 16047 / Re1)</name>
    <dbReference type="NCBI Taxonomy" id="1209989"/>
    <lineage>
        <taxon>Bacteria</taxon>
        <taxon>Bacillati</taxon>
        <taxon>Bacillota</taxon>
        <taxon>Clostridia</taxon>
        <taxon>Thermosediminibacterales</taxon>
        <taxon>Tepidanaerobacteraceae</taxon>
        <taxon>Tepidanaerobacter</taxon>
    </lineage>
</organism>
<sequence length="249" mass="28339">MKFLKTLTAAVILLVMITPKANCSQDSDNLLAGALSEVGANPEILDIVDWSVINREFMDFTQMQQYQDEIMKIFNAEKENFDFTEENNETYRILNTEGKLDSDTFLQIIIQSVILPAEYEKDPQTYLTISISSRNLEKYNDFVKKVSKTINSLGGQSKITSCVTGTFNGKLDEAKQDKLVETIASYFEIINTEKIQDKYNFSIIGFSPLLSEGIQILGKNYNIHIAIRYNSDEDITYIWIGTPVISLEY</sequence>
<dbReference type="OrthoDB" id="1708334at2"/>
<dbReference type="EMBL" id="HF563609">
    <property type="protein sequence ID" value="CCP27067.1"/>
    <property type="molecule type" value="Genomic_DNA"/>
</dbReference>
<accession>L0S5F5</accession>
<dbReference type="STRING" id="1209989.TepRe1_2074"/>
<name>F4LR46_TEPAE</name>
<evidence type="ECO:0000256" key="1">
    <source>
        <dbReference type="SAM" id="SignalP"/>
    </source>
</evidence>
<evidence type="ECO:0000313" key="2">
    <source>
        <dbReference type="EMBL" id="CCP27067.1"/>
    </source>
</evidence>
<evidence type="ECO:0008006" key="4">
    <source>
        <dbReference type="Google" id="ProtNLM"/>
    </source>
</evidence>
<evidence type="ECO:0000313" key="3">
    <source>
        <dbReference type="Proteomes" id="UP000010802"/>
    </source>
</evidence>
<dbReference type="Gene3D" id="3.30.2030.10">
    <property type="entry name" value="YwmB-like"/>
    <property type="match status" value="1"/>
</dbReference>
<feature type="signal peptide" evidence="1">
    <location>
        <begin position="1"/>
        <end position="21"/>
    </location>
</feature>
<dbReference type="KEGG" id="tae:TepiRe1_2232"/>
<protein>
    <recommendedName>
        <fullName evidence="4">TATA-box binding protein</fullName>
    </recommendedName>
</protein>
<keyword evidence="1" id="KW-0732">Signal</keyword>
<reference evidence="3" key="1">
    <citation type="journal article" date="2013" name="Genome Announc.">
        <title>First genome sequence of a syntrophic acetate-oxidizing bacterium, Tepidanaerobacter acetatoxydans strain Re1.</title>
        <authorList>
            <person name="Manzoor S."/>
            <person name="Bongcam-Rudloff E."/>
            <person name="Schnurer A."/>
            <person name="Muller B."/>
        </authorList>
    </citation>
    <scope>NUCLEOTIDE SEQUENCE [LARGE SCALE GENOMIC DNA]</scope>
    <source>
        <strain evidence="3">Re1</strain>
    </source>
</reference>
<dbReference type="KEGG" id="tep:TepRe1_2074"/>
<proteinExistence type="predicted"/>
<accession>F4LR46</accession>
<dbReference type="eggNOG" id="ENOG5030CFT">
    <property type="taxonomic scope" value="Bacteria"/>
</dbReference>
<dbReference type="InterPro" id="IPR014794">
    <property type="entry name" value="DUF1779"/>
</dbReference>
<dbReference type="RefSeq" id="WP_013779119.1">
    <property type="nucleotide sequence ID" value="NC_015519.1"/>
</dbReference>
<gene>
    <name evidence="2" type="ordered locus">TEPIRE1_2232</name>
</gene>
<feature type="chain" id="PRO_5003311138" description="TATA-box binding protein" evidence="1">
    <location>
        <begin position="22"/>
        <end position="249"/>
    </location>
</feature>
<dbReference type="Pfam" id="PF08680">
    <property type="entry name" value="DUF1779"/>
    <property type="match status" value="1"/>
</dbReference>